<dbReference type="PANTHER" id="PTHR13627:SF31">
    <property type="entry name" value="RIBITOL 5-PHOSPHATE TRANSFERASE FKRP"/>
    <property type="match status" value="1"/>
</dbReference>
<keyword evidence="2" id="KW-1185">Reference proteome</keyword>
<name>A0ABT9AYH0_9ACTN</name>
<dbReference type="PANTHER" id="PTHR13627">
    <property type="entry name" value="FUKUTIN RELATED PROTEIN"/>
    <property type="match status" value="1"/>
</dbReference>
<proteinExistence type="predicted"/>
<dbReference type="InterPro" id="IPR029063">
    <property type="entry name" value="SAM-dependent_MTases_sf"/>
</dbReference>
<accession>A0ABT9AYH0</accession>
<dbReference type="SUPFAM" id="SSF53335">
    <property type="entry name" value="S-adenosyl-L-methionine-dependent methyltransferases"/>
    <property type="match status" value="1"/>
</dbReference>
<dbReference type="Gene3D" id="3.40.50.150">
    <property type="entry name" value="Vaccinia Virus protein VP39"/>
    <property type="match status" value="1"/>
</dbReference>
<dbReference type="EMBL" id="JAUQTA010000001">
    <property type="protein sequence ID" value="MDO7867457.1"/>
    <property type="molecule type" value="Genomic_DNA"/>
</dbReference>
<dbReference type="InterPro" id="IPR052613">
    <property type="entry name" value="LicD_transferase"/>
</dbReference>
<comment type="caution">
    <text evidence="1">The sequence shown here is derived from an EMBL/GenBank/DDBJ whole genome shotgun (WGS) entry which is preliminary data.</text>
</comment>
<evidence type="ECO:0000313" key="2">
    <source>
        <dbReference type="Proteomes" id="UP001233314"/>
    </source>
</evidence>
<reference evidence="1 2" key="1">
    <citation type="submission" date="2023-07" db="EMBL/GenBank/DDBJ databases">
        <title>Nocardioides sp. nov WY-20 isolated from soil.</title>
        <authorList>
            <person name="Liu B."/>
            <person name="Wan Y."/>
        </authorList>
    </citation>
    <scope>NUCLEOTIDE SEQUENCE [LARGE SCALE GENOMIC DNA]</scope>
    <source>
        <strain evidence="1 2">WY-20</strain>
    </source>
</reference>
<sequence>MARSKAEAILDLLVDDRRIFSYWLHRDAAAEGDAWRMPWPATLVPLLKGRSRITLRVHATGEDVFDQEVVLGGVDDGPIRIETPEGHPIALDKSMRRVQTFDTRSAEHVAPLMRAIDDVLSVLHDLDIDAFLAYGTLLGAVRNGQLIGHDSDADLGYVSRWSHPVDVMRESFRLQREIMERGYPVTRYSGAAFKVDVVESDGSVRGLDVFGGFMLDGKLHLMGEIRTPFKQEWITPLGTTTLEGWEFAAPADTDRFLTATYGAGWRVPDPAFHFPTPTSTHRRFNAWFRGTRDGRNVWDRYYSGRRALPKAPSDAASWLAESEPGVAHVVDLGCGYGTDVAWFAGRGIRATGLDFVRGAYAAVAEAQAAAGTPASFLFFNPLELRSALSTAALIARSPAPRALLCRHMIESMHLKGRESLWRAADMMTRDGGRLYLQFLAVDPDGKAGEALRGRALHADVVASEIAESGGTVVSREQFPARSKNGAASAAQICRMVVQWHR</sequence>
<evidence type="ECO:0000313" key="1">
    <source>
        <dbReference type="EMBL" id="MDO7867457.1"/>
    </source>
</evidence>
<protein>
    <recommendedName>
        <fullName evidence="3">Methyltransferase domain-containing protein</fullName>
    </recommendedName>
</protein>
<gene>
    <name evidence="1" type="ORF">Q5722_03655</name>
</gene>
<evidence type="ECO:0008006" key="3">
    <source>
        <dbReference type="Google" id="ProtNLM"/>
    </source>
</evidence>
<dbReference type="Proteomes" id="UP001233314">
    <property type="component" value="Unassembled WGS sequence"/>
</dbReference>
<organism evidence="1 2">
    <name type="scientific">Nocardioides jiangxiensis</name>
    <dbReference type="NCBI Taxonomy" id="3064524"/>
    <lineage>
        <taxon>Bacteria</taxon>
        <taxon>Bacillati</taxon>
        <taxon>Actinomycetota</taxon>
        <taxon>Actinomycetes</taxon>
        <taxon>Propionibacteriales</taxon>
        <taxon>Nocardioidaceae</taxon>
        <taxon>Nocardioides</taxon>
    </lineage>
</organism>
<dbReference type="RefSeq" id="WP_305026856.1">
    <property type="nucleotide sequence ID" value="NZ_JAUQTA010000001.1"/>
</dbReference>